<feature type="transmembrane region" description="Helical" evidence="1">
    <location>
        <begin position="106"/>
        <end position="126"/>
    </location>
</feature>
<feature type="transmembrane region" description="Helical" evidence="1">
    <location>
        <begin position="21"/>
        <end position="48"/>
    </location>
</feature>
<keyword evidence="1" id="KW-0472">Membrane</keyword>
<feature type="transmembrane region" description="Helical" evidence="1">
    <location>
        <begin position="212"/>
        <end position="232"/>
    </location>
</feature>
<dbReference type="STRING" id="547042.BACCOPRO_03816"/>
<dbReference type="HOGENOM" id="CLU_740822_0_0_10"/>
<dbReference type="Proteomes" id="UP000014073">
    <property type="component" value="Unassembled WGS sequence"/>
</dbReference>
<evidence type="ECO:0000313" key="3">
    <source>
        <dbReference type="Proteomes" id="UP000014073"/>
    </source>
</evidence>
<proteinExistence type="predicted"/>
<feature type="transmembrane region" description="Helical" evidence="1">
    <location>
        <begin position="157"/>
        <end position="176"/>
    </location>
</feature>
<name>S0FDA9_9BACT</name>
<feature type="transmembrane region" description="Helical" evidence="1">
    <location>
        <begin position="244"/>
        <end position="264"/>
    </location>
</feature>
<feature type="transmembrane region" description="Helical" evidence="1">
    <location>
        <begin position="132"/>
        <end position="150"/>
    </location>
</feature>
<sequence>NRIIRMKKEVKSQRLQSLDVLRGFDMFFIMGGGALFAGLATCCPIPFFQAIARQMEHVPWHGVAFEDMIFPLFLFIAGISFPYSLEKQKACGMSSAAIYRKVIRRGLVLVLLGCIYNGLLDFDFAHLRYASVLGRIGLSWMFAALLFLNVRTRVRMGVVALLFIGYWALLACFPAPDGNGDPFSMEGSLVGYVDRMFLPGQLYLGIHDPEGLLGIIPAVGTASLGMLTGEWIKREGLPELRKVVLLACAGVMLVVVGWIWDLVFPINKNLWTSSFACLVGGISMLLFALFYYLIDVRHCHRWTLFFRVIGMNSITIYLAQRFIDFDYTGRSLFGGLASLFPESFQPLILALAYIAVCWGFLYLLYRQRIFLKV</sequence>
<reference evidence="2 3" key="1">
    <citation type="submission" date="2008-12" db="EMBL/GenBank/DDBJ databases">
        <authorList>
            <person name="Fulton L."/>
            <person name="Clifton S."/>
            <person name="Fulton B."/>
            <person name="Xu J."/>
            <person name="Minx P."/>
            <person name="Pepin K.H."/>
            <person name="Johnson M."/>
            <person name="Bhonagiri V."/>
            <person name="Nash W.E."/>
            <person name="Mardis E.R."/>
            <person name="Wilson R.K."/>
        </authorList>
    </citation>
    <scope>NUCLEOTIDE SEQUENCE [LARGE SCALE GENOMIC DNA]</scope>
    <source>
        <strain evidence="2 3">DSM 18228</strain>
    </source>
</reference>
<evidence type="ECO:0000256" key="1">
    <source>
        <dbReference type="SAM" id="Phobius"/>
    </source>
</evidence>
<feature type="transmembrane region" description="Helical" evidence="1">
    <location>
        <begin position="68"/>
        <end position="85"/>
    </location>
</feature>
<comment type="caution">
    <text evidence="2">The sequence shown here is derived from an EMBL/GenBank/DDBJ whole genome shotgun (WGS) entry which is preliminary data.</text>
</comment>
<accession>S0FDA9</accession>
<keyword evidence="3" id="KW-1185">Reference proteome</keyword>
<dbReference type="eggNOG" id="COG4299">
    <property type="taxonomic scope" value="Bacteria"/>
</dbReference>
<keyword evidence="1" id="KW-1133">Transmembrane helix</keyword>
<dbReference type="PANTHER" id="PTHR31061:SF24">
    <property type="entry name" value="LD22376P"/>
    <property type="match status" value="1"/>
</dbReference>
<dbReference type="EMBL" id="ACBW01000236">
    <property type="protein sequence ID" value="EEF78289.1"/>
    <property type="molecule type" value="Genomic_DNA"/>
</dbReference>
<protein>
    <submittedName>
        <fullName evidence="2">Uncharacterized protein</fullName>
    </submittedName>
</protein>
<organism evidence="2 3">
    <name type="scientific">Phocaeicola coprophilus DSM 18228 = JCM 13818</name>
    <dbReference type="NCBI Taxonomy" id="547042"/>
    <lineage>
        <taxon>Bacteria</taxon>
        <taxon>Pseudomonadati</taxon>
        <taxon>Bacteroidota</taxon>
        <taxon>Bacteroidia</taxon>
        <taxon>Bacteroidales</taxon>
        <taxon>Bacteroidaceae</taxon>
        <taxon>Phocaeicola</taxon>
    </lineage>
</organism>
<evidence type="ECO:0000313" key="2">
    <source>
        <dbReference type="EMBL" id="EEF78289.1"/>
    </source>
</evidence>
<feature type="transmembrane region" description="Helical" evidence="1">
    <location>
        <begin position="270"/>
        <end position="292"/>
    </location>
</feature>
<dbReference type="PANTHER" id="PTHR31061">
    <property type="entry name" value="LD22376P"/>
    <property type="match status" value="1"/>
</dbReference>
<keyword evidence="1" id="KW-0812">Transmembrane</keyword>
<feature type="transmembrane region" description="Helical" evidence="1">
    <location>
        <begin position="343"/>
        <end position="365"/>
    </location>
</feature>
<gene>
    <name evidence="2" type="ORF">BACCOPRO_03816</name>
</gene>
<dbReference type="AlphaFoldDB" id="S0FDA9"/>
<feature type="non-terminal residue" evidence="2">
    <location>
        <position position="1"/>
    </location>
</feature>
<feature type="transmembrane region" description="Helical" evidence="1">
    <location>
        <begin position="304"/>
        <end position="323"/>
    </location>
</feature>